<evidence type="ECO:0000313" key="2">
    <source>
        <dbReference type="EMBL" id="KAB1867112.1"/>
    </source>
</evidence>
<dbReference type="Proteomes" id="UP000478836">
    <property type="component" value="Unassembled WGS sequence"/>
</dbReference>
<sequence>MLSSVEPLSTTTHSTFAGRSADQYRRRGTALLYVTVISDHVLGMMSRVPNSTRRAVPRAQGNETDRMSGTVCLAVYRPQADLLRVQLESIRAQTLQDWECLVGIDGTDPDARAAVEQIVAEDRRFRVIEYPDNVGFYRNFERLLAEVPATSRWVALADQDDAWFSEKLALLVPLLDGADLAFGQAVVVSHGGVDTSRTVTERRSTTLAAAFIDNQVTGSISVFRRSLLDIALPMPDATDSAFHDHWLGVCALAGNGVAVLPEPVQDYIQHSGNVIGEERRRTVADRLRALAGRSGGGVGSGLDYLSAHRWRWRVNMATTLLSRQDGADARGFVTAVAADRMSPALLRGVGGEILSRRVPPLRALGLLAGAWRSPRLRGADAGRAEAARKPIAPE</sequence>
<dbReference type="InterPro" id="IPR029044">
    <property type="entry name" value="Nucleotide-diphossugar_trans"/>
</dbReference>
<comment type="caution">
    <text evidence="2">The sequence shown here is derived from an EMBL/GenBank/DDBJ whole genome shotgun (WGS) entry which is preliminary data.</text>
</comment>
<reference evidence="3" key="1">
    <citation type="submission" date="2019-09" db="EMBL/GenBank/DDBJ databases">
        <title>Whole genome sequencing of Microbacterium maritypicum.</title>
        <authorList>
            <person name="Lenchi N."/>
        </authorList>
    </citation>
    <scope>NUCLEOTIDE SEQUENCE [LARGE SCALE GENOMIC DNA]</scope>
    <source>
        <strain evidence="3">G1</strain>
    </source>
</reference>
<dbReference type="SUPFAM" id="SSF53448">
    <property type="entry name" value="Nucleotide-diphospho-sugar transferases"/>
    <property type="match status" value="1"/>
</dbReference>
<proteinExistence type="predicted"/>
<feature type="domain" description="Glycosyltransferase 2-like" evidence="1">
    <location>
        <begin position="71"/>
        <end position="221"/>
    </location>
</feature>
<dbReference type="InterPro" id="IPR001173">
    <property type="entry name" value="Glyco_trans_2-like"/>
</dbReference>
<name>A0ABQ6VAJ4_9MICO</name>
<keyword evidence="3" id="KW-1185">Reference proteome</keyword>
<accession>A0ABQ6VAJ4</accession>
<evidence type="ECO:0000259" key="1">
    <source>
        <dbReference type="Pfam" id="PF00535"/>
    </source>
</evidence>
<gene>
    <name evidence="2" type="ORF">F6A08_04770</name>
</gene>
<dbReference type="EMBL" id="WAAO01000001">
    <property type="protein sequence ID" value="KAB1867112.1"/>
    <property type="molecule type" value="Genomic_DNA"/>
</dbReference>
<organism evidence="2 3">
    <name type="scientific">Microbacterium algeriense</name>
    <dbReference type="NCBI Taxonomy" id="2615184"/>
    <lineage>
        <taxon>Bacteria</taxon>
        <taxon>Bacillati</taxon>
        <taxon>Actinomycetota</taxon>
        <taxon>Actinomycetes</taxon>
        <taxon>Micrococcales</taxon>
        <taxon>Microbacteriaceae</taxon>
        <taxon>Microbacterium</taxon>
    </lineage>
</organism>
<protein>
    <submittedName>
        <fullName evidence="2">Glycosyltransferase</fullName>
    </submittedName>
</protein>
<dbReference type="Pfam" id="PF00535">
    <property type="entry name" value="Glycos_transf_2"/>
    <property type="match status" value="1"/>
</dbReference>
<evidence type="ECO:0000313" key="3">
    <source>
        <dbReference type="Proteomes" id="UP000478836"/>
    </source>
</evidence>
<dbReference type="Gene3D" id="3.90.550.10">
    <property type="entry name" value="Spore Coat Polysaccharide Biosynthesis Protein SpsA, Chain A"/>
    <property type="match status" value="1"/>
</dbReference>